<evidence type="ECO:0000313" key="5">
    <source>
        <dbReference type="Proteomes" id="UP000248795"/>
    </source>
</evidence>
<dbReference type="Proteomes" id="UP000248795">
    <property type="component" value="Unassembled WGS sequence"/>
</dbReference>
<feature type="region of interest" description="Disordered" evidence="1">
    <location>
        <begin position="84"/>
        <end position="120"/>
    </location>
</feature>
<dbReference type="InterPro" id="IPR034032">
    <property type="entry name" value="Zn_MMP-like_bac"/>
</dbReference>
<organism evidence="4 5">
    <name type="scientific">Aestuariivirga litoralis</name>
    <dbReference type="NCBI Taxonomy" id="2650924"/>
    <lineage>
        <taxon>Bacteria</taxon>
        <taxon>Pseudomonadati</taxon>
        <taxon>Pseudomonadota</taxon>
        <taxon>Alphaproteobacteria</taxon>
        <taxon>Hyphomicrobiales</taxon>
        <taxon>Aestuariivirgaceae</taxon>
        <taxon>Aestuariivirga</taxon>
    </lineage>
</organism>
<protein>
    <recommendedName>
        <fullName evidence="6">Zinc-dependent metalloprotease</fullName>
    </recommendedName>
</protein>
<evidence type="ECO:0000259" key="2">
    <source>
        <dbReference type="Pfam" id="PF16313"/>
    </source>
</evidence>
<dbReference type="PANTHER" id="PTHR38478:SF1">
    <property type="entry name" value="ZINC DEPENDENT METALLOPROTEASE DOMAIN LIPOPROTEIN"/>
    <property type="match status" value="1"/>
</dbReference>
<reference evidence="5" key="1">
    <citation type="submission" date="2018-06" db="EMBL/GenBank/DDBJ databases">
        <title>Aestuariibacter litoralis strain KCTC 52945T.</title>
        <authorList>
            <person name="Li X."/>
            <person name="Salam N."/>
            <person name="Li J.-L."/>
            <person name="Chen Y.-M."/>
            <person name="Yang Z.-W."/>
            <person name="Zhang L.-Y."/>
            <person name="Han M.-X."/>
            <person name="Xiao M."/>
            <person name="Li W.-J."/>
        </authorList>
    </citation>
    <scope>NUCLEOTIDE SEQUENCE [LARGE SCALE GENOMIC DNA]</scope>
    <source>
        <strain evidence="5">KCTC 52945</strain>
    </source>
</reference>
<dbReference type="PANTHER" id="PTHR38478">
    <property type="entry name" value="PEPTIDASE M1A AND M12B"/>
    <property type="match status" value="1"/>
</dbReference>
<dbReference type="Pfam" id="PF16313">
    <property type="entry name" value="DUF4953"/>
    <property type="match status" value="1"/>
</dbReference>
<dbReference type="SUPFAM" id="SSF55486">
    <property type="entry name" value="Metalloproteases ('zincins'), catalytic domain"/>
    <property type="match status" value="1"/>
</dbReference>
<dbReference type="CDD" id="cd04276">
    <property type="entry name" value="ZnMc_MMP_like_2"/>
    <property type="match status" value="1"/>
</dbReference>
<dbReference type="Gene3D" id="3.40.390.10">
    <property type="entry name" value="Collagenase (Catalytic Domain)"/>
    <property type="match status" value="1"/>
</dbReference>
<dbReference type="EMBL" id="QKVK01000001">
    <property type="protein sequence ID" value="PZF78285.1"/>
    <property type="molecule type" value="Genomic_DNA"/>
</dbReference>
<gene>
    <name evidence="4" type="ORF">DK847_00205</name>
</gene>
<feature type="domain" description="EcxA zinc-binding" evidence="2">
    <location>
        <begin position="409"/>
        <end position="714"/>
    </location>
</feature>
<proteinExistence type="predicted"/>
<keyword evidence="5" id="KW-1185">Reference proteome</keyword>
<comment type="caution">
    <text evidence="4">The sequence shown here is derived from an EMBL/GenBank/DDBJ whole genome shotgun (WGS) entry which is preliminary data.</text>
</comment>
<evidence type="ECO:0000256" key="1">
    <source>
        <dbReference type="SAM" id="MobiDB-lite"/>
    </source>
</evidence>
<evidence type="ECO:0000259" key="3">
    <source>
        <dbReference type="Pfam" id="PF17148"/>
    </source>
</evidence>
<evidence type="ECO:0000313" key="4">
    <source>
        <dbReference type="EMBL" id="PZF78285.1"/>
    </source>
</evidence>
<dbReference type="InterPro" id="IPR033413">
    <property type="entry name" value="DUF5117"/>
</dbReference>
<accession>A0A2W2ASH3</accession>
<evidence type="ECO:0008006" key="6">
    <source>
        <dbReference type="Google" id="ProtNLM"/>
    </source>
</evidence>
<dbReference type="AlphaFoldDB" id="A0A2W2ASH3"/>
<sequence>MAQQAAPTVESLVQGATLAGPGRIGAYSKGGKLLLLLPAESLGKPFIWYAEVVGLPAGVVSDSLQAAGLLARFERRNGVVLARDLTTKSTRGSGTADDAPGSPAPGEAPEPISPATTDGHERPIETALNLIETGPVIAAFPVLAEASDGRLLIDATQVFSSDVESASGRDFVALGGSVAAGVDPARSYIERVTSSEEALNVRSHLTFLAADPAHPAAGVKPVSMVVGHSFVFLPDKPMAYRAADPRIGFFTAKFTEFEPGSGSAVLSRDVITRFRLEKKDPSAKVSDPVKPIVFYIGPGVPKRWRPYIKAGVELWKPAFEAAGFSNAIMAVEAPDPSVDPNWSVEDITHNVIRWVPTNRVNAYGPHVIDPRSGEILSAHILVWPSVLDYFSKYYYAVAGTLDPDASHLPLPQEKMGEILTYVVAHEVGHTLGLRHNHIASTAYSVEQMRNPAFANAHGPNSSIMAYGRFNQAAQPGDGIKVLIPKLGPYDIAAIQWGYAPVTGTQAEQQAHIAEASRKFTEQRELWWAAGELPPETATYLHDPRVQKENTGADRIDATRLGIANIERSLSRLDAATGGDNDLFSSTYAVLLATQKRMLDSVAVLVGGAMPRIGAPAGKRVDLVRADEQTAAVDYLLGEGARSLDAFSDPALLERIAVTGGGRTVEDMQRSLLATLLDGARLAVLQSQSDQDAEAYSTIKLGHDVGDAVWGNLEQASHTDRVLQRAYVNRTRDMIRSWQNPTPAESAGAAVAVKAGFPQSFAEIESDTGDDTDYPAWLRSYLPQLKNRLDQASRQAESAADRQHFAEMSVEIGQLSSLMQQE</sequence>
<dbReference type="Pfam" id="PF17148">
    <property type="entry name" value="DUF5117"/>
    <property type="match status" value="1"/>
</dbReference>
<dbReference type="InterPro" id="IPR032534">
    <property type="entry name" value="EcxA_zinc-bd"/>
</dbReference>
<dbReference type="GO" id="GO:0008237">
    <property type="term" value="F:metallopeptidase activity"/>
    <property type="evidence" value="ECO:0007669"/>
    <property type="project" value="InterPro"/>
</dbReference>
<dbReference type="InterPro" id="IPR024079">
    <property type="entry name" value="MetalloPept_cat_dom_sf"/>
</dbReference>
<feature type="compositionally biased region" description="Pro residues" evidence="1">
    <location>
        <begin position="102"/>
        <end position="112"/>
    </location>
</feature>
<name>A0A2W2ASH3_9HYPH</name>
<feature type="domain" description="DUF5117" evidence="3">
    <location>
        <begin position="118"/>
        <end position="279"/>
    </location>
</feature>